<proteinExistence type="predicted"/>
<keyword evidence="3" id="KW-1185">Reference proteome</keyword>
<dbReference type="EMBL" id="JAEVLS010000005">
    <property type="protein sequence ID" value="MBM0107413.1"/>
    <property type="molecule type" value="Genomic_DNA"/>
</dbReference>
<dbReference type="InterPro" id="IPR027417">
    <property type="entry name" value="P-loop_NTPase"/>
</dbReference>
<dbReference type="PANTHER" id="PTHR34383">
    <property type="entry name" value="POLYPHOSPHATE:AMP PHOSPHOTRANSFERASE-RELATED"/>
    <property type="match status" value="1"/>
</dbReference>
<organism evidence="2 3">
    <name type="scientific">Steroidobacter gossypii</name>
    <dbReference type="NCBI Taxonomy" id="2805490"/>
    <lineage>
        <taxon>Bacteria</taxon>
        <taxon>Pseudomonadati</taxon>
        <taxon>Pseudomonadota</taxon>
        <taxon>Gammaproteobacteria</taxon>
        <taxon>Steroidobacterales</taxon>
        <taxon>Steroidobacteraceae</taxon>
        <taxon>Steroidobacter</taxon>
    </lineage>
</organism>
<evidence type="ECO:0000313" key="3">
    <source>
        <dbReference type="Proteomes" id="UP000661077"/>
    </source>
</evidence>
<dbReference type="Pfam" id="PF03976">
    <property type="entry name" value="PPK2"/>
    <property type="match status" value="2"/>
</dbReference>
<dbReference type="Gene3D" id="3.40.50.300">
    <property type="entry name" value="P-loop containing nucleotide triphosphate hydrolases"/>
    <property type="match status" value="2"/>
</dbReference>
<dbReference type="InterPro" id="IPR022488">
    <property type="entry name" value="PPK2-related"/>
</dbReference>
<gene>
    <name evidence="2" type="primary">pap</name>
    <name evidence="2" type="ORF">JM946_21955</name>
</gene>
<dbReference type="NCBIfam" id="TIGR03708">
    <property type="entry name" value="poly_P_AMP_trns"/>
    <property type="match status" value="1"/>
</dbReference>
<sequence>MAAPRVSKAAFARTLPRLRDELLDLQLKLHSSKDCAVAIIIAGTPAAGRSETVNELLEWLDPKHIGVHALGAPGSEDRSFPALWRYWQKLPARGRMTFFFAGWYGEYLGGVIKQARKSKRHDERSVERILQLEKMLVRDRVRVIKIYLHTDEETQQRRLEQLQADKLTRWRVTKEDRWQARHFDRVKRVSEQCLKATDHSAARWHRIDGTDEEYRLLTVGKLLRDEIAAGLKAYGSNKTKKPPKPARVHRLAVSQPQQTLDGDEYERQRETLQGRLARLVRKSRFAKHGLVLAFEGMDAAGKGGAIRRITHALDARQYQVVPVSAPTPEELLYPYLWRFWRHIPPKGTIAIFDRSWYGRVLVERVRGITPEADWQRAYAEIVEFERQLTEHGLLVAKFWLSVSKEEQLRRFKARDEDPLKRFKVDREDWTNRRYYDAYQSAAAEMIQRTDADDARWTIVGADDKKQARLTVLKAVCETLER</sequence>
<dbReference type="Proteomes" id="UP000661077">
    <property type="component" value="Unassembled WGS sequence"/>
</dbReference>
<dbReference type="RefSeq" id="WP_203169524.1">
    <property type="nucleotide sequence ID" value="NZ_JAEVLS010000005.1"/>
</dbReference>
<name>A0ABS1X2G3_9GAMM</name>
<evidence type="ECO:0000259" key="1">
    <source>
        <dbReference type="Pfam" id="PF03976"/>
    </source>
</evidence>
<dbReference type="InterPro" id="IPR022489">
    <property type="entry name" value="PolyP_AMP_Tfrase"/>
</dbReference>
<reference evidence="2 3" key="1">
    <citation type="journal article" date="2021" name="Int. J. Syst. Evol. Microbiol.">
        <title>Steroidobacter gossypii sp. nov., isolated from soil of cotton cropping field.</title>
        <authorList>
            <person name="Huang R."/>
            <person name="Yang S."/>
            <person name="Zhen C."/>
            <person name="Liu W."/>
        </authorList>
    </citation>
    <scope>NUCLEOTIDE SEQUENCE [LARGE SCALE GENOMIC DNA]</scope>
    <source>
        <strain evidence="2 3">S1-65</strain>
    </source>
</reference>
<feature type="domain" description="Polyphosphate kinase-2-related" evidence="1">
    <location>
        <begin position="7"/>
        <end position="228"/>
    </location>
</feature>
<dbReference type="SUPFAM" id="SSF52540">
    <property type="entry name" value="P-loop containing nucleoside triphosphate hydrolases"/>
    <property type="match status" value="2"/>
</dbReference>
<accession>A0ABS1X2G3</accession>
<dbReference type="PANTHER" id="PTHR34383:SF3">
    <property type="entry name" value="POLYPHOSPHATE:AMP PHOSPHOTRANSFERASE"/>
    <property type="match status" value="1"/>
</dbReference>
<evidence type="ECO:0000313" key="2">
    <source>
        <dbReference type="EMBL" id="MBM0107413.1"/>
    </source>
</evidence>
<comment type="caution">
    <text evidence="2">The sequence shown here is derived from an EMBL/GenBank/DDBJ whole genome shotgun (WGS) entry which is preliminary data.</text>
</comment>
<feature type="domain" description="Polyphosphate kinase-2-related" evidence="1">
    <location>
        <begin position="260"/>
        <end position="480"/>
    </location>
</feature>
<protein>
    <submittedName>
        <fullName evidence="2">Polyphosphate:AMP phosphotransferase</fullName>
    </submittedName>
</protein>